<keyword evidence="3" id="KW-1185">Reference proteome</keyword>
<dbReference type="Proteomes" id="UP000510647">
    <property type="component" value="Chromosome 7"/>
</dbReference>
<dbReference type="EMBL" id="CP059273">
    <property type="protein sequence ID" value="QLQ81951.1"/>
    <property type="molecule type" value="Genomic_DNA"/>
</dbReference>
<dbReference type="Pfam" id="PF12937">
    <property type="entry name" value="F-box-like"/>
    <property type="match status" value="1"/>
</dbReference>
<accession>A0A7H9HX79</accession>
<dbReference type="PROSITE" id="PS50181">
    <property type="entry name" value="FBOX"/>
    <property type="match status" value="1"/>
</dbReference>
<name>A0A7H9HX79_9SACH</name>
<dbReference type="OrthoDB" id="3219396at2759"/>
<feature type="domain" description="F-box" evidence="1">
    <location>
        <begin position="9"/>
        <end position="55"/>
    </location>
</feature>
<gene>
    <name evidence="2" type="ORF">HG537_0G02050</name>
</gene>
<evidence type="ECO:0000313" key="2">
    <source>
        <dbReference type="EMBL" id="QLQ81951.1"/>
    </source>
</evidence>
<proteinExistence type="predicted"/>
<dbReference type="SUPFAM" id="SSF81383">
    <property type="entry name" value="F-box domain"/>
    <property type="match status" value="1"/>
</dbReference>
<sequence length="347" mass="39729">MRGGCEKRCLSLTELPLNVLFQIFCFLEREELINIARCCRILRILANESLMLTNNMVELQGFRNRRLLFDVFDILNGSRNLVMRLTMEYKVSILESVRYVQRRTQMMLLRDEETEEDVRNDGKMTYLKILQGFNNLALAAQDCTKSDEEVVTPSEDPVSYEPVVTETKIVSPAASNYSKSSAASIFSDLPPKLSNRGWHSSIYELEHVSDHTDASTSECDTSSSTDSIVRLRNSTKVKDKAALFEKLFSQDYEITKSPKKCRKNKSYGALSPTIRPASEKRSISQGYLEELERCSLATQNSSYDYDVDLNTLKDQDKKSKSARPRIFRRSKLTAFVTEDNKICYEKS</sequence>
<evidence type="ECO:0000313" key="3">
    <source>
        <dbReference type="Proteomes" id="UP000510647"/>
    </source>
</evidence>
<dbReference type="Gene3D" id="1.20.1280.50">
    <property type="match status" value="1"/>
</dbReference>
<evidence type="ECO:0000259" key="1">
    <source>
        <dbReference type="PROSITE" id="PS50181"/>
    </source>
</evidence>
<reference evidence="2 3" key="1">
    <citation type="submission" date="2020-06" db="EMBL/GenBank/DDBJ databases">
        <title>The yeast mating-type switching endonuclease HO is a domesticated member of an unorthodox homing genetic element family.</title>
        <authorList>
            <person name="Coughlan A.Y."/>
            <person name="Lombardi L."/>
            <person name="Braun-Galleani S."/>
            <person name="Martos A.R."/>
            <person name="Galeote V."/>
            <person name="Bigey F."/>
            <person name="Dequin S."/>
            <person name="Byrne K.P."/>
            <person name="Wolfe K.H."/>
        </authorList>
    </citation>
    <scope>NUCLEOTIDE SEQUENCE [LARGE SCALE GENOMIC DNA]</scope>
    <source>
        <strain evidence="2 3">CBS2947</strain>
    </source>
</reference>
<organism evidence="2 3">
    <name type="scientific">Torulaspora globosa</name>
    <dbReference type="NCBI Taxonomy" id="48254"/>
    <lineage>
        <taxon>Eukaryota</taxon>
        <taxon>Fungi</taxon>
        <taxon>Dikarya</taxon>
        <taxon>Ascomycota</taxon>
        <taxon>Saccharomycotina</taxon>
        <taxon>Saccharomycetes</taxon>
        <taxon>Saccharomycetales</taxon>
        <taxon>Saccharomycetaceae</taxon>
        <taxon>Torulaspora</taxon>
    </lineage>
</organism>
<protein>
    <recommendedName>
        <fullName evidence="1">F-box domain-containing protein</fullName>
    </recommendedName>
</protein>
<dbReference type="InterPro" id="IPR036047">
    <property type="entry name" value="F-box-like_dom_sf"/>
</dbReference>
<dbReference type="AlphaFoldDB" id="A0A7H9HX79"/>
<dbReference type="InterPro" id="IPR001810">
    <property type="entry name" value="F-box_dom"/>
</dbReference>